<gene>
    <name evidence="7" type="ORF">C8J48_3651</name>
</gene>
<reference evidence="7 8" key="1">
    <citation type="submission" date="2018-04" db="EMBL/GenBank/DDBJ databases">
        <title>Genomic Encyclopedia of Archaeal and Bacterial Type Strains, Phase II (KMG-II): from individual species to whole genera.</title>
        <authorList>
            <person name="Goeker M."/>
        </authorList>
    </citation>
    <scope>NUCLEOTIDE SEQUENCE [LARGE SCALE GENOMIC DNA]</scope>
    <source>
        <strain evidence="7 8">DSM 45169</strain>
    </source>
</reference>
<dbReference type="AlphaFoldDB" id="A0A2T4Z0Q9"/>
<evidence type="ECO:0000256" key="4">
    <source>
        <dbReference type="ARBA" id="ARBA00022989"/>
    </source>
</evidence>
<dbReference type="Pfam" id="PF03631">
    <property type="entry name" value="Virul_fac_BrkB"/>
    <property type="match status" value="1"/>
</dbReference>
<feature type="transmembrane region" description="Helical" evidence="6">
    <location>
        <begin position="208"/>
        <end position="229"/>
    </location>
</feature>
<evidence type="ECO:0000313" key="8">
    <source>
        <dbReference type="Proteomes" id="UP000241639"/>
    </source>
</evidence>
<evidence type="ECO:0000256" key="1">
    <source>
        <dbReference type="ARBA" id="ARBA00004651"/>
    </source>
</evidence>
<feature type="transmembrane region" description="Helical" evidence="6">
    <location>
        <begin position="90"/>
        <end position="110"/>
    </location>
</feature>
<keyword evidence="4 6" id="KW-1133">Transmembrane helix</keyword>
<evidence type="ECO:0000313" key="7">
    <source>
        <dbReference type="EMBL" id="PTM53327.1"/>
    </source>
</evidence>
<name>A0A2T4Z0Q9_9BACL</name>
<feature type="transmembrane region" description="Helical" evidence="6">
    <location>
        <begin position="241"/>
        <end position="265"/>
    </location>
</feature>
<keyword evidence="8" id="KW-1185">Reference proteome</keyword>
<proteinExistence type="predicted"/>
<feature type="transmembrane region" description="Helical" evidence="6">
    <location>
        <begin position="130"/>
        <end position="156"/>
    </location>
</feature>
<dbReference type="PIRSF" id="PIRSF035875">
    <property type="entry name" value="RNase_BN"/>
    <property type="match status" value="1"/>
</dbReference>
<evidence type="ECO:0000256" key="5">
    <source>
        <dbReference type="ARBA" id="ARBA00023136"/>
    </source>
</evidence>
<dbReference type="RefSeq" id="WP_170105699.1">
    <property type="nucleotide sequence ID" value="NZ_PZZP01000004.1"/>
</dbReference>
<keyword evidence="5 6" id="KW-0472">Membrane</keyword>
<feature type="transmembrane region" description="Helical" evidence="6">
    <location>
        <begin position="30"/>
        <end position="52"/>
    </location>
</feature>
<comment type="caution">
    <text evidence="7">The sequence shown here is derived from an EMBL/GenBank/DDBJ whole genome shotgun (WGS) entry which is preliminary data.</text>
</comment>
<evidence type="ECO:0000256" key="2">
    <source>
        <dbReference type="ARBA" id="ARBA00022475"/>
    </source>
</evidence>
<dbReference type="GO" id="GO:0005886">
    <property type="term" value="C:plasma membrane"/>
    <property type="evidence" value="ECO:0007669"/>
    <property type="project" value="UniProtKB-SubCell"/>
</dbReference>
<dbReference type="PANTHER" id="PTHR30213">
    <property type="entry name" value="INNER MEMBRANE PROTEIN YHJD"/>
    <property type="match status" value="1"/>
</dbReference>
<dbReference type="NCBIfam" id="TIGR00765">
    <property type="entry name" value="yihY_not_rbn"/>
    <property type="match status" value="1"/>
</dbReference>
<comment type="subcellular location">
    <subcellularLocation>
        <location evidence="1">Cell membrane</location>
        <topology evidence="1">Multi-pass membrane protein</topology>
    </subcellularLocation>
</comment>
<evidence type="ECO:0000256" key="6">
    <source>
        <dbReference type="SAM" id="Phobius"/>
    </source>
</evidence>
<protein>
    <submittedName>
        <fullName evidence="7">Membrane protein</fullName>
    </submittedName>
</protein>
<keyword evidence="3 6" id="KW-0812">Transmembrane</keyword>
<dbReference type="Proteomes" id="UP000241639">
    <property type="component" value="Unassembled WGS sequence"/>
</dbReference>
<dbReference type="InterPro" id="IPR017039">
    <property type="entry name" value="Virul_fac_BrkB"/>
</dbReference>
<organism evidence="7 8">
    <name type="scientific">Desmospora activa DSM 45169</name>
    <dbReference type="NCBI Taxonomy" id="1121389"/>
    <lineage>
        <taxon>Bacteria</taxon>
        <taxon>Bacillati</taxon>
        <taxon>Bacillota</taxon>
        <taxon>Bacilli</taxon>
        <taxon>Bacillales</taxon>
        <taxon>Thermoactinomycetaceae</taxon>
        <taxon>Desmospora</taxon>
    </lineage>
</organism>
<accession>A0A2T4Z0Q9</accession>
<dbReference type="PANTHER" id="PTHR30213:SF0">
    <property type="entry name" value="UPF0761 MEMBRANE PROTEIN YIHY"/>
    <property type="match status" value="1"/>
</dbReference>
<keyword evidence="2" id="KW-1003">Cell membrane</keyword>
<evidence type="ECO:0000256" key="3">
    <source>
        <dbReference type="ARBA" id="ARBA00022692"/>
    </source>
</evidence>
<feature type="transmembrane region" description="Helical" evidence="6">
    <location>
        <begin position="176"/>
        <end position="196"/>
    </location>
</feature>
<sequence length="282" mass="31510">MKFLRSVMSVAWQVLSQVWKNGLPDLAAALAYYFLLSIFPLLIFTVALLPYLNLNPDLAVSFVTNMLPEEASAAIDRPIRDLMEQPRGGILSFSLLAALYIASNGAFAIIRALNIAYRVEETRPIWRLQLLSIAMTVSIVMVFVVLLLLPVFGQLIFRYMDEVFGLPPGSWTTFLLMRWLAVFVMTNLVLIAIYQIAPNTKVAFRKVVIGALVTSIGWQINSLGFSYYVNNFNNFSATYGSLGGVIVLMVWFYLTGLLLVLGGLVNVTLHERKYGPLAAKKR</sequence>
<dbReference type="EMBL" id="PZZP01000004">
    <property type="protein sequence ID" value="PTM53327.1"/>
    <property type="molecule type" value="Genomic_DNA"/>
</dbReference>